<protein>
    <submittedName>
        <fullName evidence="4">Disease resistance protein</fullName>
    </submittedName>
</protein>
<dbReference type="InterPro" id="IPR044974">
    <property type="entry name" value="Disease_R_plants"/>
</dbReference>
<dbReference type="AlphaFoldDB" id="A0AAE2CMF5"/>
<dbReference type="InterPro" id="IPR058922">
    <property type="entry name" value="WHD_DRP"/>
</dbReference>
<evidence type="ECO:0000259" key="3">
    <source>
        <dbReference type="Pfam" id="PF23559"/>
    </source>
</evidence>
<sequence length="201" mass="23356">MKRCFSYCAIFPKNLVIDADNLIKMWMALGYLGSTESVNDLEIRGKEYFNNLFFQDFVEDNDEVHCKMHDIVHDFAQFLKNTKSQDLDDRVKAKENWSVQDYYPLLAFQAKVYRSLFRQDKLRCETFDSITCIRVLSLSEYGLPDNGPRGIENLIHLRFLAVEWESGRRVPPAEILADGMVGSQLIDSRKQPLPDPRALDH</sequence>
<gene>
    <name evidence="4" type="ORF">Salat_1495300</name>
</gene>
<reference evidence="4" key="1">
    <citation type="submission" date="2020-06" db="EMBL/GenBank/DDBJ databases">
        <authorList>
            <person name="Li T."/>
            <person name="Hu X."/>
            <person name="Zhang T."/>
            <person name="Song X."/>
            <person name="Zhang H."/>
            <person name="Dai N."/>
            <person name="Sheng W."/>
            <person name="Hou X."/>
            <person name="Wei L."/>
        </authorList>
    </citation>
    <scope>NUCLEOTIDE SEQUENCE</scope>
    <source>
        <strain evidence="4">3651</strain>
        <tissue evidence="4">Leaf</tissue>
    </source>
</reference>
<dbReference type="GO" id="GO:0098542">
    <property type="term" value="P:defense response to other organism"/>
    <property type="evidence" value="ECO:0007669"/>
    <property type="project" value="TreeGrafter"/>
</dbReference>
<keyword evidence="5" id="KW-1185">Reference proteome</keyword>
<evidence type="ECO:0000256" key="2">
    <source>
        <dbReference type="ARBA" id="ARBA00022840"/>
    </source>
</evidence>
<evidence type="ECO:0000313" key="4">
    <source>
        <dbReference type="EMBL" id="KAK4427264.1"/>
    </source>
</evidence>
<proteinExistence type="predicted"/>
<dbReference type="Pfam" id="PF23559">
    <property type="entry name" value="WHD_DRP"/>
    <property type="match status" value="1"/>
</dbReference>
<dbReference type="Gene3D" id="1.10.10.10">
    <property type="entry name" value="Winged helix-like DNA-binding domain superfamily/Winged helix DNA-binding domain"/>
    <property type="match status" value="1"/>
</dbReference>
<evidence type="ECO:0000313" key="5">
    <source>
        <dbReference type="Proteomes" id="UP001293254"/>
    </source>
</evidence>
<dbReference type="EMBL" id="JACGWO010000005">
    <property type="protein sequence ID" value="KAK4427264.1"/>
    <property type="molecule type" value="Genomic_DNA"/>
</dbReference>
<keyword evidence="1" id="KW-0547">Nucleotide-binding</keyword>
<dbReference type="InterPro" id="IPR036388">
    <property type="entry name" value="WH-like_DNA-bd_sf"/>
</dbReference>
<name>A0AAE2CMF5_9LAMI</name>
<reference evidence="4" key="2">
    <citation type="journal article" date="2024" name="Plant">
        <title>Genomic evolution and insights into agronomic trait innovations of Sesamum species.</title>
        <authorList>
            <person name="Miao H."/>
            <person name="Wang L."/>
            <person name="Qu L."/>
            <person name="Liu H."/>
            <person name="Sun Y."/>
            <person name="Le M."/>
            <person name="Wang Q."/>
            <person name="Wei S."/>
            <person name="Zheng Y."/>
            <person name="Lin W."/>
            <person name="Duan Y."/>
            <person name="Cao H."/>
            <person name="Xiong S."/>
            <person name="Wang X."/>
            <person name="Wei L."/>
            <person name="Li C."/>
            <person name="Ma Q."/>
            <person name="Ju M."/>
            <person name="Zhao R."/>
            <person name="Li G."/>
            <person name="Mu C."/>
            <person name="Tian Q."/>
            <person name="Mei H."/>
            <person name="Zhang T."/>
            <person name="Gao T."/>
            <person name="Zhang H."/>
        </authorList>
    </citation>
    <scope>NUCLEOTIDE SEQUENCE</scope>
    <source>
        <strain evidence="4">3651</strain>
    </source>
</reference>
<feature type="domain" description="Disease resistance protein winged helix" evidence="3">
    <location>
        <begin position="10"/>
        <end position="76"/>
    </location>
</feature>
<keyword evidence="2" id="KW-0067">ATP-binding</keyword>
<organism evidence="4 5">
    <name type="scientific">Sesamum alatum</name>
    <dbReference type="NCBI Taxonomy" id="300844"/>
    <lineage>
        <taxon>Eukaryota</taxon>
        <taxon>Viridiplantae</taxon>
        <taxon>Streptophyta</taxon>
        <taxon>Embryophyta</taxon>
        <taxon>Tracheophyta</taxon>
        <taxon>Spermatophyta</taxon>
        <taxon>Magnoliopsida</taxon>
        <taxon>eudicotyledons</taxon>
        <taxon>Gunneridae</taxon>
        <taxon>Pentapetalae</taxon>
        <taxon>asterids</taxon>
        <taxon>lamiids</taxon>
        <taxon>Lamiales</taxon>
        <taxon>Pedaliaceae</taxon>
        <taxon>Sesamum</taxon>
    </lineage>
</organism>
<evidence type="ECO:0000256" key="1">
    <source>
        <dbReference type="ARBA" id="ARBA00022741"/>
    </source>
</evidence>
<dbReference type="PANTHER" id="PTHR23155:SF1205">
    <property type="entry name" value="DISEASE RESISTANCE PROTEIN RPM1"/>
    <property type="match status" value="1"/>
</dbReference>
<dbReference type="Proteomes" id="UP001293254">
    <property type="component" value="Unassembled WGS sequence"/>
</dbReference>
<comment type="caution">
    <text evidence="4">The sequence shown here is derived from an EMBL/GenBank/DDBJ whole genome shotgun (WGS) entry which is preliminary data.</text>
</comment>
<dbReference type="PANTHER" id="PTHR23155">
    <property type="entry name" value="DISEASE RESISTANCE PROTEIN RP"/>
    <property type="match status" value="1"/>
</dbReference>
<accession>A0AAE2CMF5</accession>